<dbReference type="Gene3D" id="1.10.260.40">
    <property type="entry name" value="lambda repressor-like DNA-binding domains"/>
    <property type="match status" value="1"/>
</dbReference>
<dbReference type="CDD" id="cd00093">
    <property type="entry name" value="HTH_XRE"/>
    <property type="match status" value="1"/>
</dbReference>
<gene>
    <name evidence="2" type="ORF">FRZ61_28680</name>
</gene>
<accession>A0A5J6N0Z1</accession>
<evidence type="ECO:0000259" key="1">
    <source>
        <dbReference type="PROSITE" id="PS50943"/>
    </source>
</evidence>
<dbReference type="SUPFAM" id="SSF47413">
    <property type="entry name" value="lambda repressor-like DNA-binding domains"/>
    <property type="match status" value="1"/>
</dbReference>
<keyword evidence="3" id="KW-1185">Reference proteome</keyword>
<dbReference type="AlphaFoldDB" id="A0A5J6N0Z1"/>
<dbReference type="InterPro" id="IPR001387">
    <property type="entry name" value="Cro/C1-type_HTH"/>
</dbReference>
<evidence type="ECO:0000313" key="2">
    <source>
        <dbReference type="EMBL" id="QEX22934.1"/>
    </source>
</evidence>
<dbReference type="PROSITE" id="PS50943">
    <property type="entry name" value="HTH_CROC1"/>
    <property type="match status" value="1"/>
</dbReference>
<dbReference type="InterPro" id="IPR010982">
    <property type="entry name" value="Lambda_DNA-bd_dom_sf"/>
</dbReference>
<sequence>MTASRERQTEILAANLRFACSHLPSVSGMCREVGLNRQQMNKYLSGRSQPSAFNLRRLAGYFGIQPEDMTSPAERFAEIWRQRVDLPAAALEGLRVPAPLRRALMRPESAIERFLGFYHCHIHSGSWPGHIIRYVMSLRRSGPWVVTKSLGRYPSEPETGMPYLMKCEGMATLQGSLLTIVEQVSLWPGALSTTILRPIHRSDTGLLTGVCVDAPARGRSPVASRIVLRSLGRQPDLRAAISQCAILPAHSNTIDRRIQRLLAEPVEIRG</sequence>
<protein>
    <submittedName>
        <fullName evidence="2">Transcriptional regulator</fullName>
    </submittedName>
</protein>
<dbReference type="RefSeq" id="WP_151118371.1">
    <property type="nucleotide sequence ID" value="NZ_CP042582.1"/>
</dbReference>
<dbReference type="KEGG" id="hadh:FRZ61_28680"/>
<reference evidence="2 3" key="1">
    <citation type="submission" date="2019-08" db="EMBL/GenBank/DDBJ databases">
        <title>Hyperibacter terrae gen. nov., sp. nov. and Hyperibacter viscosus sp. nov., two new members in the family Rhodospirillaceae isolated from the rhizosphere of Hypericum perforatum.</title>
        <authorList>
            <person name="Noviana Z."/>
        </authorList>
    </citation>
    <scope>NUCLEOTIDE SEQUENCE [LARGE SCALE GENOMIC DNA]</scope>
    <source>
        <strain evidence="2 3">R5959</strain>
    </source>
</reference>
<dbReference type="Proteomes" id="UP000325797">
    <property type="component" value="Chromosome"/>
</dbReference>
<dbReference type="EMBL" id="CP042582">
    <property type="protein sequence ID" value="QEX22934.1"/>
    <property type="molecule type" value="Genomic_DNA"/>
</dbReference>
<evidence type="ECO:0000313" key="3">
    <source>
        <dbReference type="Proteomes" id="UP000325797"/>
    </source>
</evidence>
<proteinExistence type="predicted"/>
<feature type="domain" description="HTH cro/C1-type" evidence="1">
    <location>
        <begin position="31"/>
        <end position="69"/>
    </location>
</feature>
<dbReference type="OrthoDB" id="8902678at2"/>
<dbReference type="GO" id="GO:0003677">
    <property type="term" value="F:DNA binding"/>
    <property type="evidence" value="ECO:0007669"/>
    <property type="project" value="InterPro"/>
</dbReference>
<organism evidence="2 3">
    <name type="scientific">Hypericibacter adhaerens</name>
    <dbReference type="NCBI Taxonomy" id="2602016"/>
    <lineage>
        <taxon>Bacteria</taxon>
        <taxon>Pseudomonadati</taxon>
        <taxon>Pseudomonadota</taxon>
        <taxon>Alphaproteobacteria</taxon>
        <taxon>Rhodospirillales</taxon>
        <taxon>Dongiaceae</taxon>
        <taxon>Hypericibacter</taxon>
    </lineage>
</organism>
<name>A0A5J6N0Z1_9PROT</name>